<dbReference type="InterPro" id="IPR005067">
    <property type="entry name" value="Fatty_acid_desaturase-2"/>
</dbReference>
<dbReference type="PANTHER" id="PTHR31155:SF34">
    <property type="entry name" value="ACYL-[ACYL-CARRIER-PROTEIN] DESATURASE"/>
    <property type="match status" value="1"/>
</dbReference>
<dbReference type="Gene3D" id="1.10.620.20">
    <property type="entry name" value="Ribonucleotide Reductase, subunit A"/>
    <property type="match status" value="1"/>
</dbReference>
<dbReference type="InterPro" id="IPR009078">
    <property type="entry name" value="Ferritin-like_SF"/>
</dbReference>
<evidence type="ECO:0000313" key="11">
    <source>
        <dbReference type="EMBL" id="KAH0748969.1"/>
    </source>
</evidence>
<evidence type="ECO:0000256" key="6">
    <source>
        <dbReference type="ARBA" id="ARBA00022946"/>
    </source>
</evidence>
<dbReference type="InterPro" id="IPR012348">
    <property type="entry name" value="RNR-like"/>
</dbReference>
<proteinExistence type="inferred from homology"/>
<keyword evidence="8" id="KW-0408">Iron</keyword>
<dbReference type="SUPFAM" id="SSF47240">
    <property type="entry name" value="Ferritin-like"/>
    <property type="match status" value="1"/>
</dbReference>
<protein>
    <recommendedName>
        <fullName evidence="13">Acyl-[acyl-carrier-protein] desaturase</fullName>
    </recommendedName>
</protein>
<organism evidence="11 12">
    <name type="scientific">Solanum tuberosum</name>
    <name type="common">Potato</name>
    <dbReference type="NCBI Taxonomy" id="4113"/>
    <lineage>
        <taxon>Eukaryota</taxon>
        <taxon>Viridiplantae</taxon>
        <taxon>Streptophyta</taxon>
        <taxon>Embryophyta</taxon>
        <taxon>Tracheophyta</taxon>
        <taxon>Spermatophyta</taxon>
        <taxon>Magnoliopsida</taxon>
        <taxon>eudicotyledons</taxon>
        <taxon>Gunneridae</taxon>
        <taxon>Pentapetalae</taxon>
        <taxon>asterids</taxon>
        <taxon>lamiids</taxon>
        <taxon>Solanales</taxon>
        <taxon>Solanaceae</taxon>
        <taxon>Solanoideae</taxon>
        <taxon>Solaneae</taxon>
        <taxon>Solanum</taxon>
    </lineage>
</organism>
<gene>
    <name evidence="11" type="ORF">KY290_028201</name>
</gene>
<keyword evidence="4" id="KW-0479">Metal-binding</keyword>
<evidence type="ECO:0000256" key="3">
    <source>
        <dbReference type="ARBA" id="ARBA00022516"/>
    </source>
</evidence>
<dbReference type="Pfam" id="PF03405">
    <property type="entry name" value="FA_desaturase_2"/>
    <property type="match status" value="1"/>
</dbReference>
<keyword evidence="10" id="KW-0275">Fatty acid biosynthesis</keyword>
<evidence type="ECO:0000256" key="8">
    <source>
        <dbReference type="ARBA" id="ARBA00023004"/>
    </source>
</evidence>
<reference evidence="11 12" key="1">
    <citation type="journal article" date="2021" name="bioRxiv">
        <title>Chromosome-scale and haplotype-resolved genome assembly of a tetraploid potato cultivar.</title>
        <authorList>
            <person name="Sun H."/>
            <person name="Jiao W.-B."/>
            <person name="Krause K."/>
            <person name="Campoy J.A."/>
            <person name="Goel M."/>
            <person name="Folz-Donahue K."/>
            <person name="Kukat C."/>
            <person name="Huettel B."/>
            <person name="Schneeberger K."/>
        </authorList>
    </citation>
    <scope>NUCLEOTIDE SEQUENCE [LARGE SCALE GENOMIC DNA]</scope>
    <source>
        <strain evidence="11">SolTubOtavaFocal</strain>
        <tissue evidence="11">Leaves</tissue>
    </source>
</reference>
<comment type="similarity">
    <text evidence="2">Belongs to the fatty acid desaturase type 2 family.</text>
</comment>
<name>A0ABQ7UHN4_SOLTU</name>
<comment type="caution">
    <text evidence="11">The sequence shown here is derived from an EMBL/GenBank/DDBJ whole genome shotgun (WGS) entry which is preliminary data.</text>
</comment>
<evidence type="ECO:0008006" key="13">
    <source>
        <dbReference type="Google" id="ProtNLM"/>
    </source>
</evidence>
<evidence type="ECO:0000256" key="1">
    <source>
        <dbReference type="ARBA" id="ARBA00001954"/>
    </source>
</evidence>
<dbReference type="PANTHER" id="PTHR31155">
    <property type="entry name" value="ACYL- ACYL-CARRIER-PROTEIN DESATURASE-RELATED"/>
    <property type="match status" value="1"/>
</dbReference>
<evidence type="ECO:0000256" key="9">
    <source>
        <dbReference type="ARBA" id="ARBA00023098"/>
    </source>
</evidence>
<keyword evidence="5" id="KW-0276">Fatty acid metabolism</keyword>
<keyword evidence="9" id="KW-0443">Lipid metabolism</keyword>
<evidence type="ECO:0000256" key="4">
    <source>
        <dbReference type="ARBA" id="ARBA00022723"/>
    </source>
</evidence>
<keyword evidence="7" id="KW-0560">Oxidoreductase</keyword>
<dbReference type="Proteomes" id="UP000826656">
    <property type="component" value="Unassembled WGS sequence"/>
</dbReference>
<evidence type="ECO:0000256" key="5">
    <source>
        <dbReference type="ARBA" id="ARBA00022832"/>
    </source>
</evidence>
<keyword evidence="12" id="KW-1185">Reference proteome</keyword>
<evidence type="ECO:0000256" key="10">
    <source>
        <dbReference type="ARBA" id="ARBA00023160"/>
    </source>
</evidence>
<evidence type="ECO:0000256" key="2">
    <source>
        <dbReference type="ARBA" id="ARBA00008749"/>
    </source>
</evidence>
<dbReference type="EMBL" id="JAIVGD010000019">
    <property type="protein sequence ID" value="KAH0748969.1"/>
    <property type="molecule type" value="Genomic_DNA"/>
</dbReference>
<keyword evidence="6" id="KW-0809">Transit peptide</keyword>
<keyword evidence="3" id="KW-0444">Lipid biosynthesis</keyword>
<accession>A0ABQ7UHN4</accession>
<sequence>MCGTIAADEKRHEQYAYTRIIEKLLEVDPNATLLAIADMVKKKIIMPMHLMYDGQDPNIFENFSTIIEWQGVYTSRHYAEILEFLITRWELEKLEGLIDEARRAHDYVCGLPPRVRKLESKAKKIEPRQVKFSWIFNKQVTA</sequence>
<evidence type="ECO:0000256" key="7">
    <source>
        <dbReference type="ARBA" id="ARBA00023002"/>
    </source>
</evidence>
<evidence type="ECO:0000313" key="12">
    <source>
        <dbReference type="Proteomes" id="UP000826656"/>
    </source>
</evidence>
<comment type="cofactor">
    <cofactor evidence="1">
        <name>Fe(2+)</name>
        <dbReference type="ChEBI" id="CHEBI:29033"/>
    </cofactor>
</comment>